<reference evidence="1 2" key="2">
    <citation type="journal article" date="2012" name="Environ. Microbiol.">
        <title>Characterization of the first alginolytic operons in a marine bacterium: from their emergence in marine Flavobacteriia to their independent transfers to marine Proteobacteria and human gut Bacteroides.</title>
        <authorList>
            <person name="Thomas F."/>
            <person name="Barbeyron T."/>
            <person name="Tonon T."/>
            <person name="Genicot S."/>
            <person name="Czjzek M."/>
            <person name="Michel G."/>
        </authorList>
    </citation>
    <scope>NUCLEOTIDE SEQUENCE [LARGE SCALE GENOMIC DNA]</scope>
    <source>
        <strain evidence="2">DSM 12802 / CCUG 47099 / CIP 106680 / NCIMB 13871 / Dsij</strain>
    </source>
</reference>
<evidence type="ECO:0000313" key="2">
    <source>
        <dbReference type="Proteomes" id="UP000008898"/>
    </source>
</evidence>
<dbReference type="Proteomes" id="UP000008898">
    <property type="component" value="Chromosome"/>
</dbReference>
<name>G0LCJ7_ZOBGA</name>
<proteinExistence type="predicted"/>
<dbReference type="AlphaFoldDB" id="G0LCJ7"/>
<reference evidence="2" key="1">
    <citation type="submission" date="2009-07" db="EMBL/GenBank/DDBJ databases">
        <title>Complete genome sequence of Zobellia galactanivorans Dsij.</title>
        <authorList>
            <consortium name="Genoscope - CEA"/>
        </authorList>
    </citation>
    <scope>NUCLEOTIDE SEQUENCE [LARGE SCALE GENOMIC DNA]</scope>
    <source>
        <strain evidence="2">DSM 12802 / CCUG 47099 / CIP 106680 / NCIMB 13871 / Dsij</strain>
    </source>
</reference>
<sequence>MIKLIANSAAKTICPVENIFFIFGQNYAIIGRNYFLNQHNYR</sequence>
<gene>
    <name evidence="1" type="ordered locus">zobellia_2817</name>
</gene>
<accession>G0LCJ7</accession>
<protein>
    <submittedName>
        <fullName evidence="1">Uncharacterized protein</fullName>
    </submittedName>
</protein>
<dbReference type="KEGG" id="zga:ZOBELLIA_2817"/>
<keyword evidence="2" id="KW-1185">Reference proteome</keyword>
<organism evidence="1 2">
    <name type="scientific">Zobellia galactanivorans (strain DSM 12802 / CCUG 47099 / CIP 106680 / NCIMB 13871 / Dsij)</name>
    <dbReference type="NCBI Taxonomy" id="63186"/>
    <lineage>
        <taxon>Bacteria</taxon>
        <taxon>Pseudomonadati</taxon>
        <taxon>Bacteroidota</taxon>
        <taxon>Flavobacteriia</taxon>
        <taxon>Flavobacteriales</taxon>
        <taxon>Flavobacteriaceae</taxon>
        <taxon>Zobellia</taxon>
    </lineage>
</organism>
<evidence type="ECO:0000313" key="1">
    <source>
        <dbReference type="EMBL" id="CAZ96964.1"/>
    </source>
</evidence>
<dbReference type="HOGENOM" id="CLU_3260210_0_0_10"/>
<dbReference type="EMBL" id="FP476056">
    <property type="protein sequence ID" value="CAZ96964.1"/>
    <property type="molecule type" value="Genomic_DNA"/>
</dbReference>